<evidence type="ECO:0000256" key="14">
    <source>
        <dbReference type="ARBA" id="ARBA00025153"/>
    </source>
</evidence>
<evidence type="ECO:0000256" key="7">
    <source>
        <dbReference type="ARBA" id="ARBA00022840"/>
    </source>
</evidence>
<evidence type="ECO:0000256" key="17">
    <source>
        <dbReference type="HAMAP-Rule" id="MF_01965"/>
    </source>
</evidence>
<keyword evidence="6 17" id="KW-0547">Nucleotide-binding</keyword>
<keyword evidence="11 18" id="KW-0413">Isomerase</keyword>
<evidence type="ECO:0000256" key="18">
    <source>
        <dbReference type="PIRNR" id="PIRNR017184"/>
    </source>
</evidence>
<keyword evidence="5 18" id="KW-0479">Metal-binding</keyword>
<feature type="binding site" evidence="17">
    <location>
        <position position="269"/>
    </location>
    <ligand>
        <name>(6S)-NADPHX</name>
        <dbReference type="ChEBI" id="CHEBI:64076"/>
    </ligand>
</feature>
<name>A0A538U467_UNCEI</name>
<dbReference type="Pfam" id="PF01256">
    <property type="entry name" value="Carb_kinase"/>
    <property type="match status" value="1"/>
</dbReference>
<dbReference type="GO" id="GO:0005524">
    <property type="term" value="F:ATP binding"/>
    <property type="evidence" value="ECO:0007669"/>
    <property type="project" value="UniProtKB-UniRule"/>
</dbReference>
<comment type="caution">
    <text evidence="21">The sequence shown here is derived from an EMBL/GenBank/DDBJ whole genome shotgun (WGS) entry which is preliminary data.</text>
</comment>
<keyword evidence="7 17" id="KW-0067">ATP-binding</keyword>
<dbReference type="Pfam" id="PF03853">
    <property type="entry name" value="YjeF_N"/>
    <property type="match status" value="1"/>
</dbReference>
<evidence type="ECO:0000256" key="10">
    <source>
        <dbReference type="ARBA" id="ARBA00023027"/>
    </source>
</evidence>
<comment type="similarity">
    <text evidence="4 18">In the C-terminal section; belongs to the NnrD/CARKD family.</text>
</comment>
<dbReference type="EMBL" id="VBPA01000189">
    <property type="protein sequence ID" value="TMQ70651.1"/>
    <property type="molecule type" value="Genomic_DNA"/>
</dbReference>
<evidence type="ECO:0000313" key="21">
    <source>
        <dbReference type="EMBL" id="TMQ70651.1"/>
    </source>
</evidence>
<dbReference type="GO" id="GO:0052856">
    <property type="term" value="F:NAD(P)HX epimerase activity"/>
    <property type="evidence" value="ECO:0007669"/>
    <property type="project" value="UniProtKB-EC"/>
</dbReference>
<evidence type="ECO:0000259" key="19">
    <source>
        <dbReference type="PROSITE" id="PS51383"/>
    </source>
</evidence>
<evidence type="ECO:0000256" key="9">
    <source>
        <dbReference type="ARBA" id="ARBA00022958"/>
    </source>
</evidence>
<dbReference type="Gene3D" id="3.40.50.10260">
    <property type="entry name" value="YjeF N-terminal domain"/>
    <property type="match status" value="1"/>
</dbReference>
<dbReference type="EC" id="4.2.1.136" evidence="17"/>
<evidence type="ECO:0000313" key="22">
    <source>
        <dbReference type="Proteomes" id="UP000319836"/>
    </source>
</evidence>
<dbReference type="Gene3D" id="3.40.1190.20">
    <property type="match status" value="1"/>
</dbReference>
<comment type="similarity">
    <text evidence="17">Belongs to the NnrD/CARKD family.</text>
</comment>
<dbReference type="GO" id="GO:0052855">
    <property type="term" value="F:ADP-dependent NAD(P)H-hydrate dehydratase activity"/>
    <property type="evidence" value="ECO:0007669"/>
    <property type="project" value="UniProtKB-UniRule"/>
</dbReference>
<organism evidence="21 22">
    <name type="scientific">Eiseniibacteriota bacterium</name>
    <dbReference type="NCBI Taxonomy" id="2212470"/>
    <lineage>
        <taxon>Bacteria</taxon>
        <taxon>Candidatus Eiseniibacteriota</taxon>
    </lineage>
</organism>
<evidence type="ECO:0000256" key="3">
    <source>
        <dbReference type="ARBA" id="ARBA00006001"/>
    </source>
</evidence>
<comment type="cofactor">
    <cofactor evidence="18">
        <name>K(+)</name>
        <dbReference type="ChEBI" id="CHEBI:29103"/>
    </cofactor>
    <text evidence="18">Binds 1 potassium ion per subunit.</text>
</comment>
<dbReference type="AlphaFoldDB" id="A0A538U467"/>
<feature type="binding site" evidence="17">
    <location>
        <position position="386"/>
    </location>
    <ligand>
        <name>AMP</name>
        <dbReference type="ChEBI" id="CHEBI:456215"/>
    </ligand>
</feature>
<evidence type="ECO:0000256" key="13">
    <source>
        <dbReference type="ARBA" id="ARBA00023268"/>
    </source>
</evidence>
<dbReference type="PANTHER" id="PTHR12592:SF0">
    <property type="entry name" value="ATP-DEPENDENT (S)-NAD(P)H-HYDRATE DEHYDRATASE"/>
    <property type="match status" value="1"/>
</dbReference>
<evidence type="ECO:0000256" key="2">
    <source>
        <dbReference type="ARBA" id="ARBA00000909"/>
    </source>
</evidence>
<evidence type="ECO:0000256" key="5">
    <source>
        <dbReference type="ARBA" id="ARBA00022723"/>
    </source>
</evidence>
<evidence type="ECO:0000256" key="6">
    <source>
        <dbReference type="ARBA" id="ARBA00022741"/>
    </source>
</evidence>
<keyword evidence="8 17" id="KW-0521">NADP</keyword>
<dbReference type="PIRSF" id="PIRSF017184">
    <property type="entry name" value="Nnr"/>
    <property type="match status" value="1"/>
</dbReference>
<feature type="binding site" evidence="17">
    <location>
        <position position="387"/>
    </location>
    <ligand>
        <name>(6S)-NADPHX</name>
        <dbReference type="ChEBI" id="CHEBI:64076"/>
    </ligand>
</feature>
<evidence type="ECO:0000256" key="16">
    <source>
        <dbReference type="ARBA" id="ARBA00049209"/>
    </source>
</evidence>
<evidence type="ECO:0000256" key="15">
    <source>
        <dbReference type="ARBA" id="ARBA00048238"/>
    </source>
</evidence>
<evidence type="ECO:0000256" key="8">
    <source>
        <dbReference type="ARBA" id="ARBA00022857"/>
    </source>
</evidence>
<keyword evidence="13" id="KW-0511">Multifunctional enzyme</keyword>
<feature type="binding site" evidence="17">
    <location>
        <position position="320"/>
    </location>
    <ligand>
        <name>(6S)-NADPHX</name>
        <dbReference type="ChEBI" id="CHEBI:64076"/>
    </ligand>
</feature>
<feature type="binding site" evidence="17">
    <location>
        <begin position="357"/>
        <end position="361"/>
    </location>
    <ligand>
        <name>AMP</name>
        <dbReference type="ChEBI" id="CHEBI:456215"/>
    </ligand>
</feature>
<feature type="domain" description="YjeF N-terminal" evidence="20">
    <location>
        <begin position="1"/>
        <end position="153"/>
    </location>
</feature>
<dbReference type="GO" id="GO:0110051">
    <property type="term" value="P:metabolite repair"/>
    <property type="evidence" value="ECO:0007669"/>
    <property type="project" value="TreeGrafter"/>
</dbReference>
<accession>A0A538U467</accession>
<dbReference type="InterPro" id="IPR004443">
    <property type="entry name" value="YjeF_N_dom"/>
</dbReference>
<dbReference type="SUPFAM" id="SSF64153">
    <property type="entry name" value="YjeF N-terminal domain-like"/>
    <property type="match status" value="1"/>
</dbReference>
<proteinExistence type="inferred from homology"/>
<dbReference type="InterPro" id="IPR030677">
    <property type="entry name" value="Nnr"/>
</dbReference>
<comment type="catalytic activity">
    <reaction evidence="1 18">
        <text>(6R)-NADHX = (6S)-NADHX</text>
        <dbReference type="Rhea" id="RHEA:32215"/>
        <dbReference type="ChEBI" id="CHEBI:64074"/>
        <dbReference type="ChEBI" id="CHEBI:64075"/>
        <dbReference type="EC" id="5.1.99.6"/>
    </reaction>
</comment>
<evidence type="ECO:0000256" key="12">
    <source>
        <dbReference type="ARBA" id="ARBA00023239"/>
    </source>
</evidence>
<dbReference type="InterPro" id="IPR029056">
    <property type="entry name" value="Ribokinase-like"/>
</dbReference>
<keyword evidence="9 18" id="KW-0630">Potassium</keyword>
<dbReference type="Proteomes" id="UP000319836">
    <property type="component" value="Unassembled WGS sequence"/>
</dbReference>
<dbReference type="GO" id="GO:0046496">
    <property type="term" value="P:nicotinamide nucleotide metabolic process"/>
    <property type="evidence" value="ECO:0007669"/>
    <property type="project" value="UniProtKB-UniRule"/>
</dbReference>
<dbReference type="PROSITE" id="PS51383">
    <property type="entry name" value="YJEF_C_3"/>
    <property type="match status" value="1"/>
</dbReference>
<dbReference type="SUPFAM" id="SSF53613">
    <property type="entry name" value="Ribokinase-like"/>
    <property type="match status" value="1"/>
</dbReference>
<keyword evidence="10 17" id="KW-0520">NAD</keyword>
<comment type="catalytic activity">
    <reaction evidence="2 18">
        <text>(6R)-NADPHX = (6S)-NADPHX</text>
        <dbReference type="Rhea" id="RHEA:32227"/>
        <dbReference type="ChEBI" id="CHEBI:64076"/>
        <dbReference type="ChEBI" id="CHEBI:64077"/>
        <dbReference type="EC" id="5.1.99.6"/>
    </reaction>
</comment>
<dbReference type="CDD" id="cd01171">
    <property type="entry name" value="YXKO-related"/>
    <property type="match status" value="1"/>
</dbReference>
<comment type="catalytic activity">
    <reaction evidence="16 17 18">
        <text>(6S)-NADPHX + ADP = AMP + phosphate + NADPH + H(+)</text>
        <dbReference type="Rhea" id="RHEA:32235"/>
        <dbReference type="ChEBI" id="CHEBI:15378"/>
        <dbReference type="ChEBI" id="CHEBI:43474"/>
        <dbReference type="ChEBI" id="CHEBI:57783"/>
        <dbReference type="ChEBI" id="CHEBI:64076"/>
        <dbReference type="ChEBI" id="CHEBI:456215"/>
        <dbReference type="ChEBI" id="CHEBI:456216"/>
        <dbReference type="EC" id="4.2.1.136"/>
    </reaction>
</comment>
<dbReference type="PROSITE" id="PS51385">
    <property type="entry name" value="YJEF_N"/>
    <property type="match status" value="1"/>
</dbReference>
<dbReference type="PANTHER" id="PTHR12592">
    <property type="entry name" value="ATP-DEPENDENT (S)-NAD(P)H-HYDRATE DEHYDRATASE FAMILY MEMBER"/>
    <property type="match status" value="1"/>
</dbReference>
<evidence type="ECO:0000256" key="1">
    <source>
        <dbReference type="ARBA" id="ARBA00000013"/>
    </source>
</evidence>
<dbReference type="NCBIfam" id="TIGR00196">
    <property type="entry name" value="yjeF_cterm"/>
    <property type="match status" value="1"/>
</dbReference>
<comment type="similarity">
    <text evidence="3 18">In the N-terminal section; belongs to the NnrE/AIBP family.</text>
</comment>
<comment type="cofactor">
    <cofactor evidence="17">
        <name>Mg(2+)</name>
        <dbReference type="ChEBI" id="CHEBI:18420"/>
    </cofactor>
</comment>
<comment type="subunit">
    <text evidence="17">Homotetramer.</text>
</comment>
<dbReference type="InterPro" id="IPR000631">
    <property type="entry name" value="CARKD"/>
</dbReference>
<evidence type="ECO:0000256" key="4">
    <source>
        <dbReference type="ARBA" id="ARBA00009524"/>
    </source>
</evidence>
<keyword evidence="12 17" id="KW-0456">Lyase</keyword>
<comment type="catalytic activity">
    <reaction evidence="15 17 18">
        <text>(6S)-NADHX + ADP = AMP + phosphate + NADH + H(+)</text>
        <dbReference type="Rhea" id="RHEA:32223"/>
        <dbReference type="ChEBI" id="CHEBI:15378"/>
        <dbReference type="ChEBI" id="CHEBI:43474"/>
        <dbReference type="ChEBI" id="CHEBI:57945"/>
        <dbReference type="ChEBI" id="CHEBI:64074"/>
        <dbReference type="ChEBI" id="CHEBI:456215"/>
        <dbReference type="ChEBI" id="CHEBI:456216"/>
        <dbReference type="EC" id="4.2.1.136"/>
    </reaction>
</comment>
<sequence>MRNRQQRHVGVVGDPARSSSDARLHLDRLIAAGVAAHALGSAADIERLVATRDAWDFALDALLGTGARGVPEALAADGVNALRSLDDAGTTVVAVDVPTGVNADTGAIARRAVRADLTVTFGFPKRGHFLYPGRAFVGRLEVVDIGLALDAVQASALAVTLATAPDMAALVPARDPRAHKGSVGRVLTVGGSVGLTGSIALASHAALRSGAGYVHVAVPRSINDILEVKLTEEITIPLPETPERTLAMAALEPLLARAAASDVVAMGCGLSRHREAGELARRVASECDRPMVIDADALNAFEGDAGAIARAPAARVLTPHLGEMERLTGVPAADLEARRIDAAREWAQRWHAVVVLKGAPTVVAGPDGRATVNPTGNPGLATVGTGDVLTGVIAGLMAQGLTPFDAARLGAFVHGMAGDLAAGEKGQAGLVASDVLEHLPAALLGLATLRAGNPSRPEVAPRPQDRAGVA</sequence>
<feature type="domain" description="YjeF C-terminal" evidence="19">
    <location>
        <begin position="163"/>
        <end position="446"/>
    </location>
</feature>
<evidence type="ECO:0000259" key="20">
    <source>
        <dbReference type="PROSITE" id="PS51385"/>
    </source>
</evidence>
<evidence type="ECO:0000256" key="11">
    <source>
        <dbReference type="ARBA" id="ARBA00023235"/>
    </source>
</evidence>
<comment type="function">
    <text evidence="14 18">Bifunctional enzyme that catalyzes the epimerization of the S- and R-forms of NAD(P)HX and the dehydration of the S-form of NAD(P)HX at the expense of ADP, which is converted to AMP. This allows the repair of both epimers of NAD(P)HX, a damaged form of NAD(P)H that is a result of enzymatic or heat-dependent hydration.</text>
</comment>
<comment type="function">
    <text evidence="17">Catalyzes the dehydration of the S-form of NAD(P)HX at the expense of ADP, which is converted to AMP. Together with NAD(P)HX epimerase, which catalyzes the epimerization of the S- and R-forms, the enzyme allows the repair of both epimers of NAD(P)HX, a damaged form of NAD(P)H that is a result of enzymatic or heat-dependent hydration.</text>
</comment>
<reference evidence="21 22" key="1">
    <citation type="journal article" date="2019" name="Nat. Microbiol.">
        <title>Mediterranean grassland soil C-N compound turnover is dependent on rainfall and depth, and is mediated by genomically divergent microorganisms.</title>
        <authorList>
            <person name="Diamond S."/>
            <person name="Andeer P.F."/>
            <person name="Li Z."/>
            <person name="Crits-Christoph A."/>
            <person name="Burstein D."/>
            <person name="Anantharaman K."/>
            <person name="Lane K.R."/>
            <person name="Thomas B.C."/>
            <person name="Pan C."/>
            <person name="Northen T.R."/>
            <person name="Banfield J.F."/>
        </authorList>
    </citation>
    <scope>NUCLEOTIDE SEQUENCE [LARGE SCALE GENOMIC DNA]</scope>
    <source>
        <strain evidence="21">WS_10</strain>
    </source>
</reference>
<dbReference type="GO" id="GO:0046872">
    <property type="term" value="F:metal ion binding"/>
    <property type="evidence" value="ECO:0007669"/>
    <property type="project" value="UniProtKB-UniRule"/>
</dbReference>
<comment type="caution">
    <text evidence="17">Lacks conserved residue(s) required for the propagation of feature annotation.</text>
</comment>
<gene>
    <name evidence="17" type="primary">nnrD</name>
    <name evidence="21" type="ORF">E6K80_07900</name>
</gene>
<dbReference type="InterPro" id="IPR036652">
    <property type="entry name" value="YjeF_N_dom_sf"/>
</dbReference>
<protein>
    <recommendedName>
        <fullName evidence="17">ADP-dependent (S)-NAD(P)H-hydrate dehydratase</fullName>
        <ecNumber evidence="17">4.2.1.136</ecNumber>
    </recommendedName>
    <alternativeName>
        <fullName evidence="17">ADP-dependent NAD(P)HX dehydratase</fullName>
    </alternativeName>
</protein>
<dbReference type="HAMAP" id="MF_01965">
    <property type="entry name" value="NADHX_dehydratase"/>
    <property type="match status" value="1"/>
</dbReference>